<evidence type="ECO:0000313" key="6">
    <source>
        <dbReference type="EMBL" id="PWK57738.1"/>
    </source>
</evidence>
<feature type="transmembrane region" description="Helical" evidence="5">
    <location>
        <begin position="20"/>
        <end position="38"/>
    </location>
</feature>
<evidence type="ECO:0000256" key="2">
    <source>
        <dbReference type="ARBA" id="ARBA00022692"/>
    </source>
</evidence>
<comment type="caution">
    <text evidence="6">The sequence shown here is derived from an EMBL/GenBank/DDBJ whole genome shotgun (WGS) entry which is preliminary data.</text>
</comment>
<dbReference type="EMBL" id="QGGV01000002">
    <property type="protein sequence ID" value="PWK57738.1"/>
    <property type="molecule type" value="Genomic_DNA"/>
</dbReference>
<comment type="subcellular location">
    <subcellularLocation>
        <location evidence="1">Membrane</location>
        <topology evidence="1">Multi-pass membrane protein</topology>
    </subcellularLocation>
</comment>
<organism evidence="6 7">
    <name type="scientific">Silicimonas algicola</name>
    <dbReference type="NCBI Taxonomy" id="1826607"/>
    <lineage>
        <taxon>Bacteria</taxon>
        <taxon>Pseudomonadati</taxon>
        <taxon>Pseudomonadota</taxon>
        <taxon>Alphaproteobacteria</taxon>
        <taxon>Rhodobacterales</taxon>
        <taxon>Paracoccaceae</taxon>
    </lineage>
</organism>
<dbReference type="InterPro" id="IPR052951">
    <property type="entry name" value="Tellurite_res_ion_channel"/>
</dbReference>
<dbReference type="PANTHER" id="PTHR37955:SF1">
    <property type="entry name" value="DEP DOMAIN-CONTAINING PROTEIN"/>
    <property type="match status" value="1"/>
</dbReference>
<feature type="transmembrane region" description="Helical" evidence="5">
    <location>
        <begin position="292"/>
        <end position="310"/>
    </location>
</feature>
<evidence type="ECO:0000256" key="5">
    <source>
        <dbReference type="SAM" id="Phobius"/>
    </source>
</evidence>
<evidence type="ECO:0000256" key="3">
    <source>
        <dbReference type="ARBA" id="ARBA00022989"/>
    </source>
</evidence>
<keyword evidence="3 5" id="KW-1133">Transmembrane helix</keyword>
<keyword evidence="2 5" id="KW-0812">Transmembrane</keyword>
<feature type="transmembrane region" description="Helical" evidence="5">
    <location>
        <begin position="50"/>
        <end position="72"/>
    </location>
</feature>
<feature type="transmembrane region" description="Helical" evidence="5">
    <location>
        <begin position="147"/>
        <end position="167"/>
    </location>
</feature>
<proteinExistence type="predicted"/>
<evidence type="ECO:0000313" key="7">
    <source>
        <dbReference type="Proteomes" id="UP000245390"/>
    </source>
</evidence>
<evidence type="ECO:0000256" key="4">
    <source>
        <dbReference type="ARBA" id="ARBA00023136"/>
    </source>
</evidence>
<dbReference type="AlphaFoldDB" id="A0A316GA31"/>
<dbReference type="Pfam" id="PF03595">
    <property type="entry name" value="SLAC1"/>
    <property type="match status" value="1"/>
</dbReference>
<feature type="transmembrane region" description="Helical" evidence="5">
    <location>
        <begin position="92"/>
        <end position="109"/>
    </location>
</feature>
<sequence length="330" mass="33261">MPHFPPPPQLSPRVGPLRRVPPAIFSALLGALGLGLAWRTGAGGLGAPAGLIESYMGAVSLLFAFALAAYAGKVALRPGVAAEDASTLPGRAGLAALAMCLMAEGAVLAPYAPSLGIVSLGVGTAGLLVLALAVLPKRLRGTDTAGPITPAMHLVFVGFILVPAAAVRLGIWETILVPLIWYCILAFLVIFAATIRPLLSGEAPAALRPLHAIQLAPPSLAASAAVLTGQLVLAVVALALASVIAAVLVLRARWLTEAGFSGFWSAFTFPSASFAGATILIGGAYGSPGVRLAGGVLLIAATVIVLPVVYRVMKLWASGALAAKTNAAIA</sequence>
<dbReference type="Proteomes" id="UP000245390">
    <property type="component" value="Unassembled WGS sequence"/>
</dbReference>
<dbReference type="RefSeq" id="WP_164721675.1">
    <property type="nucleotide sequence ID" value="NZ_CP034588.1"/>
</dbReference>
<reference evidence="6 7" key="1">
    <citation type="submission" date="2018-05" db="EMBL/GenBank/DDBJ databases">
        <title>Genomic Encyclopedia of Type Strains, Phase IV (KMG-IV): sequencing the most valuable type-strain genomes for metagenomic binning, comparative biology and taxonomic classification.</title>
        <authorList>
            <person name="Goeker M."/>
        </authorList>
    </citation>
    <scope>NUCLEOTIDE SEQUENCE [LARGE SCALE GENOMIC DNA]</scope>
    <source>
        <strain evidence="6 7">DSM 103371</strain>
    </source>
</reference>
<dbReference type="InterPro" id="IPR004695">
    <property type="entry name" value="SLAC1/Mae1/Ssu1/TehA"/>
</dbReference>
<keyword evidence="7" id="KW-1185">Reference proteome</keyword>
<dbReference type="Gene3D" id="1.50.10.150">
    <property type="entry name" value="Voltage-dependent anion channel"/>
    <property type="match status" value="1"/>
</dbReference>
<keyword evidence="4 5" id="KW-0472">Membrane</keyword>
<dbReference type="GO" id="GO:0046583">
    <property type="term" value="F:monoatomic cation efflux transmembrane transporter activity"/>
    <property type="evidence" value="ECO:0007669"/>
    <property type="project" value="TreeGrafter"/>
</dbReference>
<gene>
    <name evidence="6" type="ORF">C8D95_102385</name>
</gene>
<name>A0A316GA31_9RHOB</name>
<protein>
    <submittedName>
        <fullName evidence="6">Tellurite resistance protein</fullName>
    </submittedName>
</protein>
<feature type="transmembrane region" description="Helical" evidence="5">
    <location>
        <begin position="179"/>
        <end position="199"/>
    </location>
</feature>
<feature type="transmembrane region" description="Helical" evidence="5">
    <location>
        <begin position="262"/>
        <end position="286"/>
    </location>
</feature>
<dbReference type="PANTHER" id="PTHR37955">
    <property type="entry name" value="TELLURITE RESISTANCE PROTEIN TEHA"/>
    <property type="match status" value="1"/>
</dbReference>
<dbReference type="GO" id="GO:0005886">
    <property type="term" value="C:plasma membrane"/>
    <property type="evidence" value="ECO:0007669"/>
    <property type="project" value="TreeGrafter"/>
</dbReference>
<feature type="transmembrane region" description="Helical" evidence="5">
    <location>
        <begin position="219"/>
        <end position="250"/>
    </location>
</feature>
<accession>A0A316GA31</accession>
<evidence type="ECO:0000256" key="1">
    <source>
        <dbReference type="ARBA" id="ARBA00004141"/>
    </source>
</evidence>
<feature type="transmembrane region" description="Helical" evidence="5">
    <location>
        <begin position="116"/>
        <end position="135"/>
    </location>
</feature>
<dbReference type="InterPro" id="IPR038665">
    <property type="entry name" value="Voltage-dep_anion_channel_sf"/>
</dbReference>